<proteinExistence type="predicted"/>
<sequence>MRTIAAWWSSISPFSSISSLLAEAETGQTAPTTGNTYAWRGTAYTTAAKDMINHCYAWRGDQIRSMEKSAASRVTLDESSSGSGGKNKGPEEKLHQKQVHECYVAAARGLSRRISSVPVQAAR</sequence>
<feature type="signal peptide" evidence="2">
    <location>
        <begin position="1"/>
        <end position="24"/>
    </location>
</feature>
<feature type="chain" id="PRO_5042184358" evidence="2">
    <location>
        <begin position="25"/>
        <end position="123"/>
    </location>
</feature>
<organism evidence="3 4">
    <name type="scientific">Colletotrichum zoysiae</name>
    <dbReference type="NCBI Taxonomy" id="1216348"/>
    <lineage>
        <taxon>Eukaryota</taxon>
        <taxon>Fungi</taxon>
        <taxon>Dikarya</taxon>
        <taxon>Ascomycota</taxon>
        <taxon>Pezizomycotina</taxon>
        <taxon>Sordariomycetes</taxon>
        <taxon>Hypocreomycetidae</taxon>
        <taxon>Glomerellales</taxon>
        <taxon>Glomerellaceae</taxon>
        <taxon>Colletotrichum</taxon>
        <taxon>Colletotrichum graminicola species complex</taxon>
    </lineage>
</organism>
<gene>
    <name evidence="3" type="ORF">LX32DRAFT_678384</name>
</gene>
<dbReference type="AlphaFoldDB" id="A0AAD9HUN6"/>
<name>A0AAD9HUN6_9PEZI</name>
<evidence type="ECO:0000256" key="1">
    <source>
        <dbReference type="SAM" id="MobiDB-lite"/>
    </source>
</evidence>
<evidence type="ECO:0000313" key="3">
    <source>
        <dbReference type="EMBL" id="KAK2035545.1"/>
    </source>
</evidence>
<feature type="region of interest" description="Disordered" evidence="1">
    <location>
        <begin position="69"/>
        <end position="98"/>
    </location>
</feature>
<dbReference type="Proteomes" id="UP001232148">
    <property type="component" value="Unassembled WGS sequence"/>
</dbReference>
<reference evidence="3" key="1">
    <citation type="submission" date="2021-06" db="EMBL/GenBank/DDBJ databases">
        <title>Comparative genomics, transcriptomics and evolutionary studies reveal genomic signatures of adaptation to plant cell wall in hemibiotrophic fungi.</title>
        <authorList>
            <consortium name="DOE Joint Genome Institute"/>
            <person name="Baroncelli R."/>
            <person name="Diaz J.F."/>
            <person name="Benocci T."/>
            <person name="Peng M."/>
            <person name="Battaglia E."/>
            <person name="Haridas S."/>
            <person name="Andreopoulos W."/>
            <person name="Labutti K."/>
            <person name="Pangilinan J."/>
            <person name="Floch G.L."/>
            <person name="Makela M.R."/>
            <person name="Henrissat B."/>
            <person name="Grigoriev I.V."/>
            <person name="Crouch J.A."/>
            <person name="De Vries R.P."/>
            <person name="Sukno S.A."/>
            <person name="Thon M.R."/>
        </authorList>
    </citation>
    <scope>NUCLEOTIDE SEQUENCE</scope>
    <source>
        <strain evidence="3">MAFF235873</strain>
    </source>
</reference>
<comment type="caution">
    <text evidence="3">The sequence shown here is derived from an EMBL/GenBank/DDBJ whole genome shotgun (WGS) entry which is preliminary data.</text>
</comment>
<keyword evidence="2" id="KW-0732">Signal</keyword>
<evidence type="ECO:0000256" key="2">
    <source>
        <dbReference type="SAM" id="SignalP"/>
    </source>
</evidence>
<dbReference type="EMBL" id="MU842808">
    <property type="protein sequence ID" value="KAK2035545.1"/>
    <property type="molecule type" value="Genomic_DNA"/>
</dbReference>
<keyword evidence="4" id="KW-1185">Reference proteome</keyword>
<accession>A0AAD9HUN6</accession>
<feature type="compositionally biased region" description="Basic and acidic residues" evidence="1">
    <location>
        <begin position="88"/>
        <end position="98"/>
    </location>
</feature>
<evidence type="ECO:0000313" key="4">
    <source>
        <dbReference type="Proteomes" id="UP001232148"/>
    </source>
</evidence>
<protein>
    <submittedName>
        <fullName evidence="3">Uncharacterized protein</fullName>
    </submittedName>
</protein>